<dbReference type="InterPro" id="IPR036237">
    <property type="entry name" value="Xyl_isomerase-like_sf"/>
</dbReference>
<dbReference type="InterPro" id="IPR050312">
    <property type="entry name" value="IolE/XylAMocC-like"/>
</dbReference>
<reference evidence="2" key="1">
    <citation type="journal article" date="2005" name="Int. J. Syst. Evol. Microbiol.">
        <title>Methanofollis formosanus sp. nov., isolated from a fish pond.</title>
        <authorList>
            <person name="Wu S.Y."/>
            <person name="Chen S.C."/>
            <person name="Lai M.C."/>
        </authorList>
    </citation>
    <scope>NUCLEOTIDE SEQUENCE</scope>
    <source>
        <strain evidence="2">ML15</strain>
    </source>
</reference>
<keyword evidence="2" id="KW-0413">Isomerase</keyword>
<evidence type="ECO:0000259" key="1">
    <source>
        <dbReference type="Pfam" id="PF01261"/>
    </source>
</evidence>
<dbReference type="PANTHER" id="PTHR12110">
    <property type="entry name" value="HYDROXYPYRUVATE ISOMERASE"/>
    <property type="match status" value="1"/>
</dbReference>
<dbReference type="Proteomes" id="UP000826709">
    <property type="component" value="Chromosome"/>
</dbReference>
<dbReference type="OrthoDB" id="59344at2157"/>
<feature type="domain" description="Xylose isomerase-like TIM barrel" evidence="1">
    <location>
        <begin position="44"/>
        <end position="217"/>
    </location>
</feature>
<dbReference type="GO" id="GO:0016853">
    <property type="term" value="F:isomerase activity"/>
    <property type="evidence" value="ECO:0007669"/>
    <property type="project" value="UniProtKB-KW"/>
</dbReference>
<dbReference type="Gene3D" id="3.20.20.150">
    <property type="entry name" value="Divalent-metal-dependent TIM barrel enzymes"/>
    <property type="match status" value="1"/>
</dbReference>
<dbReference type="Pfam" id="PF01261">
    <property type="entry name" value="AP_endonuc_2"/>
    <property type="match status" value="1"/>
</dbReference>
<sequence>MSLPGCSTYCLMDRPLDEALALLAAETDLVEILSDSLHSLFVHREVCESFDLAYTVHAPTTDINLATENETMRHASVEAIAGLARICDEVGARRLVIHPGFCMEPSLWQASEEALSRSLHDLATLQDEVSVVLAVENMGSWTCCHFRDPALLPVLDDLGLGFTLDVGHAALTGTLDTFLAEARPVHLHLHDNDGQSDLHAACGSGSIDFSAVMAAVPRSATAVVEVLDPGAVRPSLAYLEGEKKRA</sequence>
<evidence type="ECO:0000313" key="3">
    <source>
        <dbReference type="Proteomes" id="UP000826709"/>
    </source>
</evidence>
<evidence type="ECO:0000313" key="2">
    <source>
        <dbReference type="EMBL" id="QYZ79062.1"/>
    </source>
</evidence>
<keyword evidence="3" id="KW-1185">Reference proteome</keyword>
<proteinExistence type="predicted"/>
<dbReference type="PANTHER" id="PTHR12110:SF21">
    <property type="entry name" value="XYLOSE ISOMERASE-LIKE TIM BARREL DOMAIN-CONTAINING PROTEIN"/>
    <property type="match status" value="1"/>
</dbReference>
<dbReference type="EMBL" id="CP037968">
    <property type="protein sequence ID" value="QYZ79062.1"/>
    <property type="molecule type" value="Genomic_DNA"/>
</dbReference>
<name>A0A8G1A2V1_9EURY</name>
<protein>
    <submittedName>
        <fullName evidence="2">Sugar phosphate isomerase/epimerase</fullName>
    </submittedName>
</protein>
<accession>A0A8G1A2V1</accession>
<dbReference type="AlphaFoldDB" id="A0A8G1A2V1"/>
<dbReference type="KEGG" id="mfk:E2N92_06270"/>
<organism evidence="2 3">
    <name type="scientific">Methanofollis formosanus</name>
    <dbReference type="NCBI Taxonomy" id="299308"/>
    <lineage>
        <taxon>Archaea</taxon>
        <taxon>Methanobacteriati</taxon>
        <taxon>Methanobacteriota</taxon>
        <taxon>Stenosarchaea group</taxon>
        <taxon>Methanomicrobia</taxon>
        <taxon>Methanomicrobiales</taxon>
        <taxon>Methanomicrobiaceae</taxon>
        <taxon>Methanofollis</taxon>
    </lineage>
</organism>
<reference evidence="2" key="2">
    <citation type="submission" date="2019-03" db="EMBL/GenBank/DDBJ databases">
        <authorList>
            <person name="Chen S.-C."/>
            <person name="Wu S.-Y."/>
            <person name="Lai M.-C."/>
        </authorList>
    </citation>
    <scope>NUCLEOTIDE SEQUENCE</scope>
    <source>
        <strain evidence="2">ML15</strain>
    </source>
</reference>
<dbReference type="InterPro" id="IPR013022">
    <property type="entry name" value="Xyl_isomerase-like_TIM-brl"/>
</dbReference>
<dbReference type="SUPFAM" id="SSF51658">
    <property type="entry name" value="Xylose isomerase-like"/>
    <property type="match status" value="1"/>
</dbReference>
<gene>
    <name evidence="2" type="ORF">E2N92_06270</name>
</gene>
<dbReference type="RefSeq" id="WP_220682833.1">
    <property type="nucleotide sequence ID" value="NZ_CP037968.1"/>
</dbReference>